<proteinExistence type="predicted"/>
<reference evidence="1 2" key="1">
    <citation type="journal article" date="2018" name="Int. J. Syst. Evol. Microbiol.">
        <title>Adhaeribacter swui sp. nov., isolated from wet mud.</title>
        <authorList>
            <person name="Kim D.U."/>
            <person name="Kim K.W."/>
            <person name="Kang M.S."/>
            <person name="Kim J.Y."/>
            <person name="Jang J.H."/>
            <person name="Kim M.K."/>
        </authorList>
    </citation>
    <scope>NUCLEOTIDE SEQUENCE [LARGE SCALE GENOMIC DNA]</scope>
    <source>
        <strain evidence="1 2">KCTC 52873</strain>
    </source>
</reference>
<evidence type="ECO:0000313" key="2">
    <source>
        <dbReference type="Proteomes" id="UP000515237"/>
    </source>
</evidence>
<dbReference type="InterPro" id="IPR012657">
    <property type="entry name" value="23S_rRNA-intervening_sequence"/>
</dbReference>
<dbReference type="InterPro" id="IPR036583">
    <property type="entry name" value="23S_rRNA_IVS_sf"/>
</dbReference>
<organism evidence="1 2">
    <name type="scientific">Adhaeribacter swui</name>
    <dbReference type="NCBI Taxonomy" id="2086471"/>
    <lineage>
        <taxon>Bacteria</taxon>
        <taxon>Pseudomonadati</taxon>
        <taxon>Bacteroidota</taxon>
        <taxon>Cytophagia</taxon>
        <taxon>Cytophagales</taxon>
        <taxon>Hymenobacteraceae</taxon>
        <taxon>Adhaeribacter</taxon>
    </lineage>
</organism>
<gene>
    <name evidence="1" type="ORF">HUW51_05180</name>
</gene>
<evidence type="ECO:0000313" key="1">
    <source>
        <dbReference type="EMBL" id="QNF32151.1"/>
    </source>
</evidence>
<keyword evidence="2" id="KW-1185">Reference proteome</keyword>
<dbReference type="KEGG" id="aswu:HUW51_05180"/>
<accession>A0A7G7G4R7</accession>
<dbReference type="PANTHER" id="PTHR38471:SF2">
    <property type="entry name" value="FOUR HELIX BUNDLE PROTEIN"/>
    <property type="match status" value="1"/>
</dbReference>
<dbReference type="SUPFAM" id="SSF158446">
    <property type="entry name" value="IVS-encoded protein-like"/>
    <property type="match status" value="1"/>
</dbReference>
<dbReference type="NCBIfam" id="TIGR02436">
    <property type="entry name" value="four helix bundle protein"/>
    <property type="match status" value="1"/>
</dbReference>
<dbReference type="Proteomes" id="UP000515237">
    <property type="component" value="Chromosome"/>
</dbReference>
<dbReference type="EMBL" id="CP055156">
    <property type="protein sequence ID" value="QNF32151.1"/>
    <property type="molecule type" value="Genomic_DNA"/>
</dbReference>
<dbReference type="Gene3D" id="1.20.1440.60">
    <property type="entry name" value="23S rRNA-intervening sequence"/>
    <property type="match status" value="1"/>
</dbReference>
<dbReference type="CDD" id="cd16377">
    <property type="entry name" value="23S_rRNA_IVP_like"/>
    <property type="match status" value="1"/>
</dbReference>
<sequence>MARIGRFEDFEIYQKATSIAIDIYKMCASGNLKIDYGTRDQMQRAAMSISNNIAEGFEYDNNADFIRFLKYAKGLAGELRNQLYVLKELKMLEDAFYQNKYEELIQLSRQLAAFIKYLKNRQLNNS</sequence>
<dbReference type="PANTHER" id="PTHR38471">
    <property type="entry name" value="FOUR HELIX BUNDLE PROTEIN"/>
    <property type="match status" value="1"/>
</dbReference>
<dbReference type="RefSeq" id="WP_185272932.1">
    <property type="nucleotide sequence ID" value="NZ_CP055156.1"/>
</dbReference>
<name>A0A7G7G4R7_9BACT</name>
<dbReference type="Pfam" id="PF05635">
    <property type="entry name" value="23S_rRNA_IVP"/>
    <property type="match status" value="1"/>
</dbReference>
<dbReference type="AlphaFoldDB" id="A0A7G7G4R7"/>
<protein>
    <submittedName>
        <fullName evidence="1">Four helix bundle protein</fullName>
    </submittedName>
</protein>